<accession>A0AA42X009</accession>
<dbReference type="AlphaFoldDB" id="A0AA42X009"/>
<dbReference type="EMBL" id="JAOCKX010000077">
    <property type="protein sequence ID" value="MDH2134933.1"/>
    <property type="molecule type" value="Genomic_DNA"/>
</dbReference>
<reference evidence="1" key="1">
    <citation type="submission" date="2022-09" db="EMBL/GenBank/DDBJ databases">
        <title>Intensive care unit water sources are persistently colonized with multi-drug resistant bacteria and are the site of extensive horizontal gene transfer of antibiotic resistance genes.</title>
        <authorList>
            <person name="Diorio-Toth L."/>
        </authorList>
    </citation>
    <scope>NUCLEOTIDE SEQUENCE</scope>
    <source>
        <strain evidence="1">GD03659</strain>
    </source>
</reference>
<evidence type="ECO:0000313" key="1">
    <source>
        <dbReference type="EMBL" id="MDH2134933.1"/>
    </source>
</evidence>
<organism evidence="1 2">
    <name type="scientific">Sphingobium yanoikuyae</name>
    <name type="common">Sphingomonas yanoikuyae</name>
    <dbReference type="NCBI Taxonomy" id="13690"/>
    <lineage>
        <taxon>Bacteria</taxon>
        <taxon>Pseudomonadati</taxon>
        <taxon>Pseudomonadota</taxon>
        <taxon>Alphaproteobacteria</taxon>
        <taxon>Sphingomonadales</taxon>
        <taxon>Sphingomonadaceae</taxon>
        <taxon>Sphingobium</taxon>
    </lineage>
</organism>
<evidence type="ECO:0000313" key="2">
    <source>
        <dbReference type="Proteomes" id="UP001162318"/>
    </source>
</evidence>
<comment type="caution">
    <text evidence="1">The sequence shown here is derived from an EMBL/GenBank/DDBJ whole genome shotgun (WGS) entry which is preliminary data.</text>
</comment>
<protein>
    <submittedName>
        <fullName evidence="1">Uncharacterized protein</fullName>
    </submittedName>
</protein>
<dbReference type="Proteomes" id="UP001162318">
    <property type="component" value="Unassembled WGS sequence"/>
</dbReference>
<gene>
    <name evidence="1" type="ORF">N5J77_27760</name>
</gene>
<sequence length="789" mass="81256">MADLGTLTVNMALEAAQFINGMRQAAAQSQATNRAIASAMDGAKKAVGGLIAVMSIDAFVSASKAAFDYADDIVDLADRTGATTKSIQELRYAAQMTGSDFASADGALEKFAKNLGTAQSGGKAMGEVFKGLGVTSSDFDTALREIIDGISKLPTVSQRNAAALQVFGKSAGTLTALMGEGAKGFDEFADKADELGIVLGDDLLRNAGQINDRLDTLKMTLDARFASAIIQNADAIGNLADQVIKIAGAMAQFWGQNPTAAMAIMGALGGGIAGGLVGGLPGAGAGAIAGGIGGALIGYNSRGERQRLTSERAGLIDQNNGKNPLLAAVGIDVDAIGKGSPQWKKNEARIKTIDARLAALDKEEAASAKLLAGGGDSAGTLPPIAGGKKSGGKSAADLAKEARQALFAYDSDIDAANVSLLSAKQALTNDIVEQSALEREMLAIESNRRKAAIDQDALDGKYTQAQADALKALEDKVVFAKYDLVNLRENEEVARQQLAISQSRLSNDMDLLSSQSGLARSQADRRAISLRLLDLQYQQERLALDAILASKTSTDAEKQIAQARLGVLDRLKANDAAGIKRDTMSPLGVYLDGIPKTGEEIRESMESAAVDGLGSLNDGLREAMKGAGSLADAFDVMGDRIIDKIMDIALQQAILAPIGSLFGSLLGSITGSIAGGAGGGDIVMGGGFTSFMSGARANGGLTRAGAYLVGERGPEIVNVGNTANTIPTHALASVRGGGRSGPTINFGSITSNDPAAVRLMASQAIMDAMPLITQQATSATLTKLRRPGM</sequence>
<proteinExistence type="predicted"/>
<name>A0AA42X009_SPHYA</name>
<dbReference type="RefSeq" id="WP_279731089.1">
    <property type="nucleotide sequence ID" value="NZ_JAOCKX010000077.1"/>
</dbReference>